<sequence>MDYNFETGTPNSRNPPVSANRIRRVANLEHKHIRPACLSHPPRGELELKTYSREYFTQPTSKMLSIPMVCFIDGFGLYRNMYRTLMCVYLTLASMNSRQRSRGASMFSLTLGPHASSFADVISGVSGLKDLDKGVELEVEGETRNICAYISNFIGDMPAQNTASGIKSQNATMGCRSCLIDELHRGDLNWDVILKGRYH</sequence>
<evidence type="ECO:0000313" key="1">
    <source>
        <dbReference type="EMBL" id="PMD37434.1"/>
    </source>
</evidence>
<dbReference type="EMBL" id="KZ613949">
    <property type="protein sequence ID" value="PMD37434.1"/>
    <property type="molecule type" value="Genomic_DNA"/>
</dbReference>
<protein>
    <submittedName>
        <fullName evidence="1">Uncharacterized protein</fullName>
    </submittedName>
</protein>
<accession>A0A2J6RFZ1</accession>
<organism evidence="1 2">
    <name type="scientific">Hyaloscypha variabilis (strain UAMH 11265 / GT02V1 / F)</name>
    <name type="common">Meliniomyces variabilis</name>
    <dbReference type="NCBI Taxonomy" id="1149755"/>
    <lineage>
        <taxon>Eukaryota</taxon>
        <taxon>Fungi</taxon>
        <taxon>Dikarya</taxon>
        <taxon>Ascomycota</taxon>
        <taxon>Pezizomycotina</taxon>
        <taxon>Leotiomycetes</taxon>
        <taxon>Helotiales</taxon>
        <taxon>Hyaloscyphaceae</taxon>
        <taxon>Hyaloscypha</taxon>
        <taxon>Hyaloscypha variabilis</taxon>
    </lineage>
</organism>
<keyword evidence="2" id="KW-1185">Reference proteome</keyword>
<dbReference type="OrthoDB" id="5372708at2759"/>
<reference evidence="1 2" key="1">
    <citation type="submission" date="2016-04" db="EMBL/GenBank/DDBJ databases">
        <title>A degradative enzymes factory behind the ericoid mycorrhizal symbiosis.</title>
        <authorList>
            <consortium name="DOE Joint Genome Institute"/>
            <person name="Martino E."/>
            <person name="Morin E."/>
            <person name="Grelet G."/>
            <person name="Kuo A."/>
            <person name="Kohler A."/>
            <person name="Daghino S."/>
            <person name="Barry K."/>
            <person name="Choi C."/>
            <person name="Cichocki N."/>
            <person name="Clum A."/>
            <person name="Copeland A."/>
            <person name="Hainaut M."/>
            <person name="Haridas S."/>
            <person name="Labutti K."/>
            <person name="Lindquist E."/>
            <person name="Lipzen A."/>
            <person name="Khouja H.-R."/>
            <person name="Murat C."/>
            <person name="Ohm R."/>
            <person name="Olson A."/>
            <person name="Spatafora J."/>
            <person name="Veneault-Fourrey C."/>
            <person name="Henrissat B."/>
            <person name="Grigoriev I."/>
            <person name="Martin F."/>
            <person name="Perotto S."/>
        </authorList>
    </citation>
    <scope>NUCLEOTIDE SEQUENCE [LARGE SCALE GENOMIC DNA]</scope>
    <source>
        <strain evidence="1 2">F</strain>
    </source>
</reference>
<dbReference type="Proteomes" id="UP000235786">
    <property type="component" value="Unassembled WGS sequence"/>
</dbReference>
<proteinExistence type="predicted"/>
<evidence type="ECO:0000313" key="2">
    <source>
        <dbReference type="Proteomes" id="UP000235786"/>
    </source>
</evidence>
<dbReference type="STRING" id="1149755.A0A2J6RFZ1"/>
<name>A0A2J6RFZ1_HYAVF</name>
<dbReference type="AlphaFoldDB" id="A0A2J6RFZ1"/>
<gene>
    <name evidence="1" type="ORF">L207DRAFT_531721</name>
</gene>